<dbReference type="GO" id="GO:0032153">
    <property type="term" value="C:cell division site"/>
    <property type="evidence" value="ECO:0007669"/>
    <property type="project" value="TreeGrafter"/>
</dbReference>
<protein>
    <recommendedName>
        <fullName evidence="3">Cell division protein ZapA</fullName>
    </recommendedName>
    <alternativeName>
        <fullName evidence="11">Z ring-associated protein ZapA</fullName>
    </alternativeName>
</protein>
<comment type="function">
    <text evidence="9">Activator of cell division through the inhibition of FtsZ GTPase activity, therefore promoting FtsZ assembly into bundles of protofilaments necessary for the formation of the division Z ring. It is recruited early at mid-cell but it is not essential for cell division.</text>
</comment>
<keyword evidence="14" id="KW-1185">Reference proteome</keyword>
<dbReference type="InterPro" id="IPR042233">
    <property type="entry name" value="Cell_div_ZapA_N"/>
</dbReference>
<keyword evidence="8" id="KW-0131">Cell cycle</keyword>
<proteinExistence type="inferred from homology"/>
<dbReference type="AlphaFoldDB" id="A0A1I4QVZ7"/>
<keyword evidence="7" id="KW-0717">Septation</keyword>
<evidence type="ECO:0000256" key="9">
    <source>
        <dbReference type="ARBA" id="ARBA00024910"/>
    </source>
</evidence>
<keyword evidence="5 13" id="KW-0132">Cell division</keyword>
<evidence type="ECO:0000256" key="3">
    <source>
        <dbReference type="ARBA" id="ARBA00015195"/>
    </source>
</evidence>
<dbReference type="RefSeq" id="WP_090484436.1">
    <property type="nucleotide sequence ID" value="NZ_FOUO01000005.1"/>
</dbReference>
<dbReference type="EMBL" id="FOUO01000005">
    <property type="protein sequence ID" value="SFM43853.1"/>
    <property type="molecule type" value="Genomic_DNA"/>
</dbReference>
<dbReference type="Proteomes" id="UP000199556">
    <property type="component" value="Unassembled WGS sequence"/>
</dbReference>
<evidence type="ECO:0000256" key="4">
    <source>
        <dbReference type="ARBA" id="ARBA00022490"/>
    </source>
</evidence>
<evidence type="ECO:0000256" key="11">
    <source>
        <dbReference type="ARBA" id="ARBA00033158"/>
    </source>
</evidence>
<comment type="subcellular location">
    <subcellularLocation>
        <location evidence="1">Cytoplasm</location>
    </subcellularLocation>
</comment>
<feature type="coiled-coil region" evidence="12">
    <location>
        <begin position="68"/>
        <end position="95"/>
    </location>
</feature>
<dbReference type="GO" id="GO:0005829">
    <property type="term" value="C:cytosol"/>
    <property type="evidence" value="ECO:0007669"/>
    <property type="project" value="TreeGrafter"/>
</dbReference>
<dbReference type="PANTHER" id="PTHR34981:SF1">
    <property type="entry name" value="CELL DIVISION PROTEIN ZAPA"/>
    <property type="match status" value="1"/>
</dbReference>
<dbReference type="InterPro" id="IPR007838">
    <property type="entry name" value="Cell_div_ZapA-like"/>
</dbReference>
<dbReference type="PANTHER" id="PTHR34981">
    <property type="entry name" value="CELL DIVISION PROTEIN ZAPA"/>
    <property type="match status" value="1"/>
</dbReference>
<organism evidence="13 14">
    <name type="scientific">Ectothiorhodospira mobilis</name>
    <dbReference type="NCBI Taxonomy" id="195064"/>
    <lineage>
        <taxon>Bacteria</taxon>
        <taxon>Pseudomonadati</taxon>
        <taxon>Pseudomonadota</taxon>
        <taxon>Gammaproteobacteria</taxon>
        <taxon>Chromatiales</taxon>
        <taxon>Ectothiorhodospiraceae</taxon>
        <taxon>Ectothiorhodospira</taxon>
    </lineage>
</organism>
<evidence type="ECO:0000256" key="2">
    <source>
        <dbReference type="ARBA" id="ARBA00010074"/>
    </source>
</evidence>
<evidence type="ECO:0000256" key="6">
    <source>
        <dbReference type="ARBA" id="ARBA00023054"/>
    </source>
</evidence>
<dbReference type="OrthoDB" id="5772359at2"/>
<keyword evidence="4" id="KW-0963">Cytoplasm</keyword>
<dbReference type="STRING" id="195064.SAMN05421721_105172"/>
<dbReference type="GO" id="GO:0030428">
    <property type="term" value="C:cell septum"/>
    <property type="evidence" value="ECO:0007669"/>
    <property type="project" value="TreeGrafter"/>
</dbReference>
<comment type="similarity">
    <text evidence="2">Belongs to the ZapA family. Type 1 subfamily.</text>
</comment>
<evidence type="ECO:0000256" key="7">
    <source>
        <dbReference type="ARBA" id="ARBA00023210"/>
    </source>
</evidence>
<dbReference type="GO" id="GO:0000921">
    <property type="term" value="P:septin ring assembly"/>
    <property type="evidence" value="ECO:0007669"/>
    <property type="project" value="TreeGrafter"/>
</dbReference>
<evidence type="ECO:0000256" key="8">
    <source>
        <dbReference type="ARBA" id="ARBA00023306"/>
    </source>
</evidence>
<evidence type="ECO:0000256" key="5">
    <source>
        <dbReference type="ARBA" id="ARBA00022618"/>
    </source>
</evidence>
<sequence>MSERATEPVTVQILGKDYRIACPEDERSALVASADLLDRRMKEIRDTGKVVGGDRIAVMAALNLTHELLAMKGRQARTEERMQQLRQRIDAALARQQDRETAG</sequence>
<dbReference type="Pfam" id="PF05164">
    <property type="entry name" value="ZapA"/>
    <property type="match status" value="1"/>
</dbReference>
<evidence type="ECO:0000256" key="10">
    <source>
        <dbReference type="ARBA" id="ARBA00026068"/>
    </source>
</evidence>
<dbReference type="Gene3D" id="3.30.160.880">
    <property type="entry name" value="Cell division protein ZapA protomer, N-terminal domain"/>
    <property type="match status" value="1"/>
</dbReference>
<dbReference type="SUPFAM" id="SSF102829">
    <property type="entry name" value="Cell division protein ZapA-like"/>
    <property type="match status" value="1"/>
</dbReference>
<evidence type="ECO:0000256" key="1">
    <source>
        <dbReference type="ARBA" id="ARBA00004496"/>
    </source>
</evidence>
<comment type="subunit">
    <text evidence="10">Homodimer. Interacts with FtsZ.</text>
</comment>
<keyword evidence="6 12" id="KW-0175">Coiled coil</keyword>
<dbReference type="GO" id="GO:0043093">
    <property type="term" value="P:FtsZ-dependent cytokinesis"/>
    <property type="evidence" value="ECO:0007669"/>
    <property type="project" value="TreeGrafter"/>
</dbReference>
<evidence type="ECO:0000313" key="13">
    <source>
        <dbReference type="EMBL" id="SFM43853.1"/>
    </source>
</evidence>
<dbReference type="Gene3D" id="1.20.5.50">
    <property type="match status" value="1"/>
</dbReference>
<gene>
    <name evidence="13" type="ORF">SAMN05421721_105172</name>
</gene>
<reference evidence="13 14" key="1">
    <citation type="submission" date="2016-10" db="EMBL/GenBank/DDBJ databases">
        <authorList>
            <person name="de Groot N.N."/>
        </authorList>
    </citation>
    <scope>NUCLEOTIDE SEQUENCE [LARGE SCALE GENOMIC DNA]</scope>
    <source>
        <strain evidence="13 14">DSM 4180</strain>
    </source>
</reference>
<name>A0A1I4QVZ7_ECTMO</name>
<dbReference type="GO" id="GO:0000917">
    <property type="term" value="P:division septum assembly"/>
    <property type="evidence" value="ECO:0007669"/>
    <property type="project" value="UniProtKB-KW"/>
</dbReference>
<evidence type="ECO:0000313" key="14">
    <source>
        <dbReference type="Proteomes" id="UP000199556"/>
    </source>
</evidence>
<dbReference type="InterPro" id="IPR036192">
    <property type="entry name" value="Cell_div_ZapA-like_sf"/>
</dbReference>
<evidence type="ECO:0000256" key="12">
    <source>
        <dbReference type="SAM" id="Coils"/>
    </source>
</evidence>
<accession>A0A1I4QVZ7</accession>